<keyword evidence="2" id="KW-1185">Reference proteome</keyword>
<name>A0A0M3IT89_ASCLU</name>
<protein>
    <submittedName>
        <fullName evidence="3">TH1 domain-containing protein</fullName>
    </submittedName>
</protein>
<evidence type="ECO:0000313" key="3">
    <source>
        <dbReference type="WBParaSite" id="ALUE_0002196701-mRNA-1"/>
    </source>
</evidence>
<proteinExistence type="predicted"/>
<accession>A0A0M3IT89</accession>
<dbReference type="GO" id="GO:0016459">
    <property type="term" value="C:myosin complex"/>
    <property type="evidence" value="ECO:0007669"/>
    <property type="project" value="InterPro"/>
</dbReference>
<dbReference type="AlphaFoldDB" id="A0A0M3IT89"/>
<sequence>MGYCNSTACSAVVLVLQKFNRYNKSAFRVVVVTDKFIAKLDAKKFRLMKEPTSLQNLSRLSASNICNGFIAFHLGDNDFIGCLRNTKNEDRVGEVILTVNIDESTVDKLNCMGYCNSTAYSAVVLVLQKFNRYNKSAFRVVVVTDKFIAKLDAKKFRLMKEPTSLQNLSRLSASNICNGFIAFHLGDNDFIGCLRNTKNEDRVGEVVGVLCYHYEKRFERNLPVTVSESLHCMLGSKERSVRAHAAQGDQQLQQPVFRKDGNDIELTYPIAAAS</sequence>
<dbReference type="Proteomes" id="UP000036681">
    <property type="component" value="Unplaced"/>
</dbReference>
<feature type="domain" description="TH1" evidence="1">
    <location>
        <begin position="80"/>
        <end position="270"/>
    </location>
</feature>
<dbReference type="GO" id="GO:0003774">
    <property type="term" value="F:cytoskeletal motor activity"/>
    <property type="evidence" value="ECO:0007669"/>
    <property type="project" value="InterPro"/>
</dbReference>
<dbReference type="WBParaSite" id="ALUE_0002196701-mRNA-1">
    <property type="protein sequence ID" value="ALUE_0002196701-mRNA-1"/>
    <property type="gene ID" value="ALUE_0002196701"/>
</dbReference>
<evidence type="ECO:0000259" key="1">
    <source>
        <dbReference type="PROSITE" id="PS51757"/>
    </source>
</evidence>
<dbReference type="InterPro" id="IPR010926">
    <property type="entry name" value="Myosin_TH1"/>
</dbReference>
<dbReference type="Pfam" id="PF06017">
    <property type="entry name" value="Myosin_TH1"/>
    <property type="match status" value="2"/>
</dbReference>
<evidence type="ECO:0000313" key="2">
    <source>
        <dbReference type="Proteomes" id="UP000036681"/>
    </source>
</evidence>
<reference evidence="3" key="1">
    <citation type="submission" date="2017-02" db="UniProtKB">
        <authorList>
            <consortium name="WormBaseParasite"/>
        </authorList>
    </citation>
    <scope>IDENTIFICATION</scope>
</reference>
<organism evidence="2 3">
    <name type="scientific">Ascaris lumbricoides</name>
    <name type="common">Giant roundworm</name>
    <dbReference type="NCBI Taxonomy" id="6252"/>
    <lineage>
        <taxon>Eukaryota</taxon>
        <taxon>Metazoa</taxon>
        <taxon>Ecdysozoa</taxon>
        <taxon>Nematoda</taxon>
        <taxon>Chromadorea</taxon>
        <taxon>Rhabditida</taxon>
        <taxon>Spirurina</taxon>
        <taxon>Ascaridomorpha</taxon>
        <taxon>Ascaridoidea</taxon>
        <taxon>Ascarididae</taxon>
        <taxon>Ascaris</taxon>
    </lineage>
</organism>
<dbReference type="PROSITE" id="PS51757">
    <property type="entry name" value="TH1"/>
    <property type="match status" value="1"/>
</dbReference>